<dbReference type="Gene3D" id="3.20.20.70">
    <property type="entry name" value="Aldolase class I"/>
    <property type="match status" value="1"/>
</dbReference>
<sequence>MPVQTILTQRLGLTHPIVQAPMAGGGDTADLVAAVGEAGGIGFIGAAYLTPAQIAERAQAIRARTDKPFGINLFAPLPAPVPPADASAALDRVAPYYAELGLPGPGTPALGADAFADQVAAALDCGAAAFSFTFGIPSPEVIAAIKARGMLLVGTATTVEEAVALERAGMDAIAAQGGEAGGHRGTFAIGDAPADFGAAQVGTMALVPQIVDAVRLPVLASGGVMDGRGIAAALALGACGVQMGTAFLTCDEAGVPDAYKQAILTARAHETRITRAFSGRPARGIVNRVMREVAEEEILPFPLQNALTRPMRTAAAQQGRAEFLSLWAGQGLGMARRQTAADLVARLAEETDAAIRALSGRLSGG</sequence>
<protein>
    <recommendedName>
        <fullName evidence="8">Propionate 3-nitronate monooxygenase</fullName>
    </recommendedName>
</protein>
<keyword evidence="5" id="KW-0288">FMN</keyword>
<evidence type="ECO:0000256" key="2">
    <source>
        <dbReference type="ARBA" id="ARBA00009881"/>
    </source>
</evidence>
<dbReference type="SUPFAM" id="SSF51412">
    <property type="entry name" value="Inosine monophosphate dehydrogenase (IMPDH)"/>
    <property type="match status" value="1"/>
</dbReference>
<evidence type="ECO:0000256" key="1">
    <source>
        <dbReference type="ARBA" id="ARBA00001917"/>
    </source>
</evidence>
<keyword evidence="3" id="KW-0216">Detoxification</keyword>
<gene>
    <name evidence="10" type="ORF">J2851_003265</name>
</gene>
<evidence type="ECO:0000256" key="4">
    <source>
        <dbReference type="ARBA" id="ARBA00022630"/>
    </source>
</evidence>
<dbReference type="InterPro" id="IPR013785">
    <property type="entry name" value="Aldolase_TIM"/>
</dbReference>
<dbReference type="PANTHER" id="PTHR42747">
    <property type="entry name" value="NITRONATE MONOOXYGENASE-RELATED"/>
    <property type="match status" value="1"/>
</dbReference>
<evidence type="ECO:0000256" key="6">
    <source>
        <dbReference type="ARBA" id="ARBA00023002"/>
    </source>
</evidence>
<evidence type="ECO:0000256" key="9">
    <source>
        <dbReference type="ARBA" id="ARBA00049401"/>
    </source>
</evidence>
<organism evidence="10 11">
    <name type="scientific">Azospirillum rugosum</name>
    <dbReference type="NCBI Taxonomy" id="416170"/>
    <lineage>
        <taxon>Bacteria</taxon>
        <taxon>Pseudomonadati</taxon>
        <taxon>Pseudomonadota</taxon>
        <taxon>Alphaproteobacteria</taxon>
        <taxon>Rhodospirillales</taxon>
        <taxon>Azospirillaceae</taxon>
        <taxon>Azospirillum</taxon>
    </lineage>
</organism>
<keyword evidence="7 10" id="KW-0503">Monooxygenase</keyword>
<keyword evidence="11" id="KW-1185">Reference proteome</keyword>
<comment type="catalytic activity">
    <reaction evidence="9">
        <text>3 propionate 3-nitronate + 3 O2 + H2O = 3 3-oxopropanoate + 2 nitrate + nitrite + H2O2 + 3 H(+)</text>
        <dbReference type="Rhea" id="RHEA:57332"/>
        <dbReference type="ChEBI" id="CHEBI:15377"/>
        <dbReference type="ChEBI" id="CHEBI:15378"/>
        <dbReference type="ChEBI" id="CHEBI:15379"/>
        <dbReference type="ChEBI" id="CHEBI:16240"/>
        <dbReference type="ChEBI" id="CHEBI:16301"/>
        <dbReference type="ChEBI" id="CHEBI:17632"/>
        <dbReference type="ChEBI" id="CHEBI:33190"/>
        <dbReference type="ChEBI" id="CHEBI:136067"/>
    </reaction>
</comment>
<name>A0ABS4SNH8_9PROT</name>
<dbReference type="Proteomes" id="UP000781958">
    <property type="component" value="Unassembled WGS sequence"/>
</dbReference>
<comment type="caution">
    <text evidence="10">The sequence shown here is derived from an EMBL/GenBank/DDBJ whole genome shotgun (WGS) entry which is preliminary data.</text>
</comment>
<dbReference type="Pfam" id="PF03060">
    <property type="entry name" value="NMO"/>
    <property type="match status" value="1"/>
</dbReference>
<dbReference type="CDD" id="cd04730">
    <property type="entry name" value="NPD_like"/>
    <property type="match status" value="1"/>
</dbReference>
<evidence type="ECO:0000256" key="5">
    <source>
        <dbReference type="ARBA" id="ARBA00022643"/>
    </source>
</evidence>
<dbReference type="GO" id="GO:0018580">
    <property type="term" value="F:nitronate monooxygenase activity"/>
    <property type="evidence" value="ECO:0007669"/>
    <property type="project" value="UniProtKB-EC"/>
</dbReference>
<evidence type="ECO:0000313" key="10">
    <source>
        <dbReference type="EMBL" id="MBP2293482.1"/>
    </source>
</evidence>
<evidence type="ECO:0000256" key="8">
    <source>
        <dbReference type="ARBA" id="ARBA00031155"/>
    </source>
</evidence>
<comment type="similarity">
    <text evidence="2">Belongs to the nitronate monooxygenase family. NMO class I subfamily.</text>
</comment>
<evidence type="ECO:0000256" key="7">
    <source>
        <dbReference type="ARBA" id="ARBA00023033"/>
    </source>
</evidence>
<dbReference type="PANTHER" id="PTHR42747:SF3">
    <property type="entry name" value="NITRONATE MONOOXYGENASE-RELATED"/>
    <property type="match status" value="1"/>
</dbReference>
<keyword evidence="4" id="KW-0285">Flavoprotein</keyword>
<dbReference type="RefSeq" id="WP_209767413.1">
    <property type="nucleotide sequence ID" value="NZ_JAGINP010000011.1"/>
</dbReference>
<accession>A0ABS4SNH8</accession>
<dbReference type="EMBL" id="JAGINP010000011">
    <property type="protein sequence ID" value="MBP2293482.1"/>
    <property type="molecule type" value="Genomic_DNA"/>
</dbReference>
<dbReference type="InterPro" id="IPR004136">
    <property type="entry name" value="NMO"/>
</dbReference>
<reference evidence="10 11" key="1">
    <citation type="submission" date="2021-03" db="EMBL/GenBank/DDBJ databases">
        <title>Genomic Encyclopedia of Type Strains, Phase III (KMG-III): the genomes of soil and plant-associated and newly described type strains.</title>
        <authorList>
            <person name="Whitman W."/>
        </authorList>
    </citation>
    <scope>NUCLEOTIDE SEQUENCE [LARGE SCALE GENOMIC DNA]</scope>
    <source>
        <strain evidence="10 11">IMMIB AFH-6</strain>
    </source>
</reference>
<keyword evidence="6 10" id="KW-0560">Oxidoreductase</keyword>
<evidence type="ECO:0000313" key="11">
    <source>
        <dbReference type="Proteomes" id="UP000781958"/>
    </source>
</evidence>
<comment type="cofactor">
    <cofactor evidence="1">
        <name>FMN</name>
        <dbReference type="ChEBI" id="CHEBI:58210"/>
    </cofactor>
</comment>
<proteinExistence type="inferred from homology"/>
<evidence type="ECO:0000256" key="3">
    <source>
        <dbReference type="ARBA" id="ARBA00022575"/>
    </source>
</evidence>